<proteinExistence type="predicted"/>
<comment type="caution">
    <text evidence="1">The sequence shown here is derived from an EMBL/GenBank/DDBJ whole genome shotgun (WGS) entry which is preliminary data.</text>
</comment>
<name>A0A501X176_9RHOB</name>
<reference evidence="1 2" key="1">
    <citation type="submission" date="2019-06" db="EMBL/GenBank/DDBJ databases">
        <title>A novel bacterium of genus Amaricoccus, isolated from marine sediment.</title>
        <authorList>
            <person name="Huang H."/>
            <person name="Mo K."/>
            <person name="Hu Y."/>
        </authorList>
    </citation>
    <scope>NUCLEOTIDE SEQUENCE [LARGE SCALE GENOMIC DNA]</scope>
    <source>
        <strain evidence="1 2">HB172011</strain>
    </source>
</reference>
<protein>
    <submittedName>
        <fullName evidence="1">Uncharacterized protein</fullName>
    </submittedName>
</protein>
<accession>A0A501X176</accession>
<evidence type="ECO:0000313" key="1">
    <source>
        <dbReference type="EMBL" id="TPE53246.1"/>
    </source>
</evidence>
<dbReference type="OrthoDB" id="9835593at2"/>
<gene>
    <name evidence="1" type="ORF">FJM51_04300</name>
</gene>
<evidence type="ECO:0000313" key="2">
    <source>
        <dbReference type="Proteomes" id="UP000319255"/>
    </source>
</evidence>
<dbReference type="EMBL" id="VFRP01000002">
    <property type="protein sequence ID" value="TPE53246.1"/>
    <property type="molecule type" value="Genomic_DNA"/>
</dbReference>
<organism evidence="1 2">
    <name type="scientific">Amaricoccus solimangrovi</name>
    <dbReference type="NCBI Taxonomy" id="2589815"/>
    <lineage>
        <taxon>Bacteria</taxon>
        <taxon>Pseudomonadati</taxon>
        <taxon>Pseudomonadota</taxon>
        <taxon>Alphaproteobacteria</taxon>
        <taxon>Rhodobacterales</taxon>
        <taxon>Paracoccaceae</taxon>
        <taxon>Amaricoccus</taxon>
    </lineage>
</organism>
<dbReference type="AlphaFoldDB" id="A0A501X176"/>
<dbReference type="RefSeq" id="WP_140452868.1">
    <property type="nucleotide sequence ID" value="NZ_VFRP01000002.1"/>
</dbReference>
<keyword evidence="2" id="KW-1185">Reference proteome</keyword>
<dbReference type="Proteomes" id="UP000319255">
    <property type="component" value="Unassembled WGS sequence"/>
</dbReference>
<sequence>MTLPLAARALGSETDSDLIIDGRLAFSEHGLLIALALAERRRCWLAQGLWALLQRFEVIDYPDLADPGEDARALLPRLREWHAVWSATTLLERFCWIGDVLFESHLPPGFDQSAARRSQEFAALLERFLAPGTPVSSLGLCARDSLALAAVNAIAAPVILTLTEPDGPPRMCRMLSAAGLDCVEIEGEQAARLSRAGTGEAPPRPVGLALAAGARLAAVCLLAPRAVAAALDDAPDFEPDDAEYSEERDPWHGASAFWCEVAS</sequence>